<comment type="caution">
    <text evidence="2">The sequence shown here is derived from an EMBL/GenBank/DDBJ whole genome shotgun (WGS) entry which is preliminary data.</text>
</comment>
<dbReference type="Proteomes" id="UP000256794">
    <property type="component" value="Unassembled WGS sequence"/>
</dbReference>
<keyword evidence="3" id="KW-1185">Reference proteome</keyword>
<gene>
    <name evidence="2" type="ORF">ATH84_106111</name>
</gene>
<feature type="transmembrane region" description="Helical" evidence="1">
    <location>
        <begin position="144"/>
        <end position="166"/>
    </location>
</feature>
<accession>A0AAQ0HCW6</accession>
<dbReference type="AlphaFoldDB" id="A0AAQ0HCW6"/>
<evidence type="ECO:0000313" key="2">
    <source>
        <dbReference type="EMBL" id="REG29004.1"/>
    </source>
</evidence>
<proteinExistence type="predicted"/>
<evidence type="ECO:0000313" key="3">
    <source>
        <dbReference type="Proteomes" id="UP000256794"/>
    </source>
</evidence>
<keyword evidence="1" id="KW-0812">Transmembrane</keyword>
<feature type="transmembrane region" description="Helical" evidence="1">
    <location>
        <begin position="186"/>
        <end position="207"/>
    </location>
</feature>
<protein>
    <submittedName>
        <fullName evidence="2">Uncharacterized protein</fullName>
    </submittedName>
</protein>
<dbReference type="EMBL" id="QUMX01000061">
    <property type="protein sequence ID" value="REG29004.1"/>
    <property type="molecule type" value="Genomic_DNA"/>
</dbReference>
<keyword evidence="1" id="KW-1133">Transmembrane helix</keyword>
<evidence type="ECO:0000256" key="1">
    <source>
        <dbReference type="SAM" id="Phobius"/>
    </source>
</evidence>
<reference evidence="2 3" key="1">
    <citation type="submission" date="2018-08" db="EMBL/GenBank/DDBJ databases">
        <title>Genomic Encyclopedia of Archaeal and Bacterial Type Strains, Phase II (KMG-II): from individual species to whole genera.</title>
        <authorList>
            <person name="Goeker M."/>
        </authorList>
    </citation>
    <scope>NUCLEOTIDE SEQUENCE [LARGE SCALE GENOMIC DNA]</scope>
    <source>
        <strain evidence="2 3">DSM 582</strain>
    </source>
</reference>
<name>A0AAQ0HCW6_PARVE</name>
<keyword evidence="1" id="KW-0472">Membrane</keyword>
<organism evidence="2 3">
    <name type="scientific">Paracoccus versutus</name>
    <name type="common">Thiobacillus versutus</name>
    <dbReference type="NCBI Taxonomy" id="34007"/>
    <lineage>
        <taxon>Bacteria</taxon>
        <taxon>Pseudomonadati</taxon>
        <taxon>Pseudomonadota</taxon>
        <taxon>Alphaproteobacteria</taxon>
        <taxon>Rhodobacterales</taxon>
        <taxon>Paracoccaceae</taxon>
        <taxon>Paracoccus</taxon>
    </lineage>
</organism>
<sequence length="608" mass="64835">MIALMAGRGISCAPAILERITILDLGISKRQDIPIKDLVALHAALAEVIRPALPQSVELLHWDATRRKIPFWDLLHFLAPVSAVRKVILFTILCFFVFFAVLIFGPLTAEQVGNGIPLFNTEVEADMASAENTGGTAGGNMNHFALFCLTLFYVSLSAIGACFATLYDANRYVCEGTYDPRRGSSYAIRIGLGMMSGFLLSQVLFGLTGDARLFGRVVLALLGGFAGELIYHILNKLVGAVESVFKEDPRSLVERITREAEAREQAAIQRRQAAQTVEAVTFAAQMEAAGDPAARAAATREFLARSSGTEQAAAGNASDPVTITVQKAAATAAFLRRALEILPSGEGAKLRDALDRLEKGIARVRNIDDRGELAVEAAKLGGLALAKGPLKGILAASLGKLAGPLAPLGISPGGLALMVVTLAGQHGAVAYRRWKARVLNAPYLPDLLPVDPIDAAAVQSALDDMPDALAALQPGSDDMAALNRLGQAAADLDHDSFFDSFGRAFAGTREEFDAAVAGFRDRMRQLRRVELDRLVTTEIPEPMLVLSGAPDRGSLLAALDMLQETPETLAELEKLFLMAAAMRDSPTAAIDLQLLREALAAAEKEAMP</sequence>
<feature type="transmembrane region" description="Helical" evidence="1">
    <location>
        <begin position="87"/>
        <end position="109"/>
    </location>
</feature>